<dbReference type="AlphaFoldDB" id="A0A4Y9T5W0"/>
<dbReference type="PANTHER" id="PTHR22726:SF1">
    <property type="entry name" value="METALLOENDOPEPTIDASE OMA1, MITOCHONDRIAL"/>
    <property type="match status" value="1"/>
</dbReference>
<keyword evidence="10" id="KW-1185">Reference proteome</keyword>
<name>A0A4Y9T5W0_9BURK</name>
<keyword evidence="5" id="KW-0862">Zinc</keyword>
<dbReference type="GO" id="GO:0004222">
    <property type="term" value="F:metalloendopeptidase activity"/>
    <property type="evidence" value="ECO:0007669"/>
    <property type="project" value="InterPro"/>
</dbReference>
<keyword evidence="6" id="KW-0482">Metalloprotease</keyword>
<evidence type="ECO:0000256" key="6">
    <source>
        <dbReference type="ARBA" id="ARBA00023049"/>
    </source>
</evidence>
<dbReference type="GO" id="GO:0046872">
    <property type="term" value="F:metal ion binding"/>
    <property type="evidence" value="ECO:0007669"/>
    <property type="project" value="UniProtKB-KW"/>
</dbReference>
<evidence type="ECO:0000256" key="4">
    <source>
        <dbReference type="ARBA" id="ARBA00022801"/>
    </source>
</evidence>
<dbReference type="OrthoDB" id="9810445at2"/>
<evidence type="ECO:0000256" key="7">
    <source>
        <dbReference type="SAM" id="MobiDB-lite"/>
    </source>
</evidence>
<reference evidence="9 10" key="1">
    <citation type="submission" date="2019-03" db="EMBL/GenBank/DDBJ databases">
        <title>Draft genome of Massilia hortus sp. nov., a novel bacterial species of the Oxalobacteraceae family.</title>
        <authorList>
            <person name="Peta V."/>
            <person name="Raths R."/>
            <person name="Bucking H."/>
        </authorList>
    </citation>
    <scope>NUCLEOTIDE SEQUENCE [LARGE SCALE GENOMIC DNA]</scope>
    <source>
        <strain evidence="9 10">ONC3</strain>
    </source>
</reference>
<evidence type="ECO:0000313" key="10">
    <source>
        <dbReference type="Proteomes" id="UP000297258"/>
    </source>
</evidence>
<proteinExistence type="predicted"/>
<protein>
    <submittedName>
        <fullName evidence="9">M48 family peptidase</fullName>
    </submittedName>
</protein>
<evidence type="ECO:0000256" key="1">
    <source>
        <dbReference type="ARBA" id="ARBA00001947"/>
    </source>
</evidence>
<evidence type="ECO:0000256" key="3">
    <source>
        <dbReference type="ARBA" id="ARBA00022723"/>
    </source>
</evidence>
<evidence type="ECO:0000256" key="5">
    <source>
        <dbReference type="ARBA" id="ARBA00022833"/>
    </source>
</evidence>
<dbReference type="GO" id="GO:0016020">
    <property type="term" value="C:membrane"/>
    <property type="evidence" value="ECO:0007669"/>
    <property type="project" value="TreeGrafter"/>
</dbReference>
<comment type="caution">
    <text evidence="9">The sequence shown here is derived from an EMBL/GenBank/DDBJ whole genome shotgun (WGS) entry which is preliminary data.</text>
</comment>
<comment type="cofactor">
    <cofactor evidence="1">
        <name>Zn(2+)</name>
        <dbReference type="ChEBI" id="CHEBI:29105"/>
    </cofactor>
</comment>
<dbReference type="Pfam" id="PF01435">
    <property type="entry name" value="Peptidase_M48"/>
    <property type="match status" value="1"/>
</dbReference>
<dbReference type="PANTHER" id="PTHR22726">
    <property type="entry name" value="METALLOENDOPEPTIDASE OMA1"/>
    <property type="match status" value="1"/>
</dbReference>
<evidence type="ECO:0000313" key="9">
    <source>
        <dbReference type="EMBL" id="TFW33272.1"/>
    </source>
</evidence>
<feature type="domain" description="Peptidase M48" evidence="8">
    <location>
        <begin position="97"/>
        <end position="262"/>
    </location>
</feature>
<feature type="region of interest" description="Disordered" evidence="7">
    <location>
        <begin position="1"/>
        <end position="25"/>
    </location>
</feature>
<evidence type="ECO:0000259" key="8">
    <source>
        <dbReference type="Pfam" id="PF01435"/>
    </source>
</evidence>
<dbReference type="InterPro" id="IPR051156">
    <property type="entry name" value="Mito/Outer_Membr_Metalloprot"/>
</dbReference>
<dbReference type="Gene3D" id="3.30.2010.10">
    <property type="entry name" value="Metalloproteases ('zincins'), catalytic domain"/>
    <property type="match status" value="1"/>
</dbReference>
<dbReference type="CDD" id="cd07333">
    <property type="entry name" value="M48C_bepA_like"/>
    <property type="match status" value="1"/>
</dbReference>
<dbReference type="InterPro" id="IPR001915">
    <property type="entry name" value="Peptidase_M48"/>
</dbReference>
<feature type="compositionally biased region" description="Low complexity" evidence="7">
    <location>
        <begin position="1"/>
        <end position="22"/>
    </location>
</feature>
<keyword evidence="3" id="KW-0479">Metal-binding</keyword>
<gene>
    <name evidence="9" type="ORF">E4O92_07215</name>
</gene>
<evidence type="ECO:0000256" key="2">
    <source>
        <dbReference type="ARBA" id="ARBA00022670"/>
    </source>
</evidence>
<dbReference type="Proteomes" id="UP000297258">
    <property type="component" value="Unassembled WGS sequence"/>
</dbReference>
<dbReference type="GO" id="GO:0051603">
    <property type="term" value="P:proteolysis involved in protein catabolic process"/>
    <property type="evidence" value="ECO:0007669"/>
    <property type="project" value="TreeGrafter"/>
</dbReference>
<accession>A0A4Y9T5W0</accession>
<keyword evidence="4" id="KW-0378">Hydrolase</keyword>
<keyword evidence="2" id="KW-0645">Protease</keyword>
<organism evidence="9 10">
    <name type="scientific">Massilia horti</name>
    <dbReference type="NCBI Taxonomy" id="2562153"/>
    <lineage>
        <taxon>Bacteria</taxon>
        <taxon>Pseudomonadati</taxon>
        <taxon>Pseudomonadota</taxon>
        <taxon>Betaproteobacteria</taxon>
        <taxon>Burkholderiales</taxon>
        <taxon>Oxalobacteraceae</taxon>
        <taxon>Telluria group</taxon>
        <taxon>Massilia</taxon>
    </lineage>
</organism>
<sequence length="514" mass="56088">MSASAAFASPSPTFSAAPATTPLVKAPDNTTLPMLGDSARGDLSPVVERRLGEEIMNDIRRDPDYLDDDPILEYLNNFGNALVDAAPGARGESNFNFGFFAVRDPMLNAFALPGGFIAVHSALLIAAQNESELASVMSHEIGHVEQRHIARMLGQQRQDALLPIAAMILAVLAAKASPDAAMGVIMGGQGLALQRQLSFSRDAEREADRVGFQIMRSAGYDTSGMVSFFKRLENSNKLYGELPAFLSSHPLTGERIADIQARVREMPRKQARPDSIEFHLVRARARVLQDESVKGRADARAAFQAQLAQENKQQQVAAQYGLAFLALREGELDKAQGWLDKARVSMQPKPGVFSAEPDGTSGEAMFKGLGIEIKLAPGQPQNVLEQAAKDAAQAQQQFPLSRALARQYASAMIAAGQNEEAARYLREQVRQYREEPKLYDLLAKAYSGQNKIALQHMALAESYALTGALPAAVDQLHLARKANDASFYDQAVIDAREREIQQKQKDVKDDGKKK</sequence>
<dbReference type="EMBL" id="SPUM01000043">
    <property type="protein sequence ID" value="TFW33272.1"/>
    <property type="molecule type" value="Genomic_DNA"/>
</dbReference>